<name>A0A172QQF7_9CORY</name>
<organism evidence="3 4">
    <name type="scientific">Corynebacterium crudilactis</name>
    <dbReference type="NCBI Taxonomy" id="1652495"/>
    <lineage>
        <taxon>Bacteria</taxon>
        <taxon>Bacillati</taxon>
        <taxon>Actinomycetota</taxon>
        <taxon>Actinomycetes</taxon>
        <taxon>Mycobacteriales</taxon>
        <taxon>Corynebacteriaceae</taxon>
        <taxon>Corynebacterium</taxon>
    </lineage>
</organism>
<reference evidence="3 4" key="1">
    <citation type="submission" date="2016-05" db="EMBL/GenBank/DDBJ databases">
        <title>Complete genome sequence of Corynebacterium crudilactis, a new Corynebacterium species isolated from raw cow's milk.</title>
        <authorList>
            <person name="Christian R."/>
            <person name="Zimmermann J."/>
            <person name="Lipski A."/>
            <person name="Kalinowski J."/>
        </authorList>
    </citation>
    <scope>NUCLEOTIDE SEQUENCE [LARGE SCALE GENOMIC DNA]</scope>
    <source>
        <strain evidence="3 4">JZ16</strain>
    </source>
</reference>
<keyword evidence="4" id="KW-1185">Reference proteome</keyword>
<dbReference type="PANTHER" id="PTHR42942">
    <property type="entry name" value="6-O-METHYLGUANINE DNA METHYLTRANSFERASE"/>
    <property type="match status" value="1"/>
</dbReference>
<dbReference type="Gene3D" id="1.10.10.10">
    <property type="entry name" value="Winged helix-like DNA-binding domain superfamily/Winged helix DNA-binding domain"/>
    <property type="match status" value="1"/>
</dbReference>
<sequence>MEDLEFDDLTSMVLDCADLIPPGKVATYGDIAHIVGTGPRQVGRIMATAGQFTCWWRVVRSDGGSQVAEKACLKWAVEDIAFSQVSEAKVKMKQHRLTECELAALAVELAQAQP</sequence>
<keyword evidence="3" id="KW-0808">Transferase</keyword>
<dbReference type="InterPro" id="IPR014048">
    <property type="entry name" value="MethylDNA_cys_MeTrfase_DNA-bd"/>
</dbReference>
<dbReference type="GO" id="GO:0006281">
    <property type="term" value="P:DNA repair"/>
    <property type="evidence" value="ECO:0007669"/>
    <property type="project" value="InterPro"/>
</dbReference>
<dbReference type="InterPro" id="IPR036217">
    <property type="entry name" value="MethylDNA_cys_MeTrfase_DNAb"/>
</dbReference>
<dbReference type="STRING" id="1652495.ccrud_00780"/>
<keyword evidence="3" id="KW-0489">Methyltransferase</keyword>
<dbReference type="SUPFAM" id="SSF46767">
    <property type="entry name" value="Methylated DNA-protein cysteine methyltransferase, C-terminal domain"/>
    <property type="match status" value="1"/>
</dbReference>
<proteinExistence type="predicted"/>
<dbReference type="InterPro" id="IPR052520">
    <property type="entry name" value="ATL_DNA_repair"/>
</dbReference>
<gene>
    <name evidence="3" type="ORF">ccrud_00780</name>
</gene>
<dbReference type="GO" id="GO:0032259">
    <property type="term" value="P:methylation"/>
    <property type="evidence" value="ECO:0007669"/>
    <property type="project" value="UniProtKB-KW"/>
</dbReference>
<dbReference type="CDD" id="cd06445">
    <property type="entry name" value="ATase"/>
    <property type="match status" value="1"/>
</dbReference>
<evidence type="ECO:0000313" key="3">
    <source>
        <dbReference type="EMBL" id="ANE02900.1"/>
    </source>
</evidence>
<dbReference type="KEGG" id="ccjz:ccrud_00780"/>
<feature type="domain" description="Methylated-DNA-[protein]-cysteine S-methyltransferase DNA binding" evidence="2">
    <location>
        <begin position="11"/>
        <end position="65"/>
    </location>
</feature>
<evidence type="ECO:0000313" key="4">
    <source>
        <dbReference type="Proteomes" id="UP000076929"/>
    </source>
</evidence>
<dbReference type="OrthoDB" id="9132167at2"/>
<dbReference type="AlphaFoldDB" id="A0A172QQF7"/>
<dbReference type="Pfam" id="PF01035">
    <property type="entry name" value="DNA_binding_1"/>
    <property type="match status" value="1"/>
</dbReference>
<dbReference type="Proteomes" id="UP000076929">
    <property type="component" value="Chromosome"/>
</dbReference>
<evidence type="ECO:0000259" key="2">
    <source>
        <dbReference type="Pfam" id="PF01035"/>
    </source>
</evidence>
<keyword evidence="1" id="KW-0227">DNA damage</keyword>
<dbReference type="InterPro" id="IPR036388">
    <property type="entry name" value="WH-like_DNA-bd_sf"/>
</dbReference>
<accession>A0A172QQF7</accession>
<dbReference type="EMBL" id="CP015622">
    <property type="protein sequence ID" value="ANE02900.1"/>
    <property type="molecule type" value="Genomic_DNA"/>
</dbReference>
<dbReference type="GO" id="GO:0008168">
    <property type="term" value="F:methyltransferase activity"/>
    <property type="evidence" value="ECO:0007669"/>
    <property type="project" value="UniProtKB-KW"/>
</dbReference>
<dbReference type="PANTHER" id="PTHR42942:SF1">
    <property type="entry name" value="ALKYLTRANSFERASE-LIKE PROTEIN 1"/>
    <property type="match status" value="1"/>
</dbReference>
<evidence type="ECO:0000256" key="1">
    <source>
        <dbReference type="ARBA" id="ARBA00022763"/>
    </source>
</evidence>
<dbReference type="RefSeq" id="WP_066563508.1">
    <property type="nucleotide sequence ID" value="NZ_CP015622.1"/>
</dbReference>
<protein>
    <submittedName>
        <fullName evidence="3">Cysteine methyltransferase</fullName>
    </submittedName>
</protein>